<gene>
    <name evidence="7" type="ORF">C1H69_18155</name>
</gene>
<keyword evidence="3 4" id="KW-0408">Iron</keyword>
<keyword evidence="8" id="KW-1185">Reference proteome</keyword>
<dbReference type="PROSITE" id="PS51007">
    <property type="entry name" value="CYTC"/>
    <property type="match status" value="1"/>
</dbReference>
<feature type="signal peptide" evidence="5">
    <location>
        <begin position="1"/>
        <end position="27"/>
    </location>
</feature>
<evidence type="ECO:0000313" key="7">
    <source>
        <dbReference type="EMBL" id="PMR73261.1"/>
    </source>
</evidence>
<sequence>MKRVFHTAAMLSTSTLLLMGMAPLAVAEETFSSAQLDVMAGSCANCHGTDGRLSGSVPPIAGRPATLLESRLLGFKNDEVADTTIMNRIAAGFSDDELAALAKHFSNIDPQ</sequence>
<dbReference type="Gene3D" id="1.10.760.10">
    <property type="entry name" value="Cytochrome c-like domain"/>
    <property type="match status" value="1"/>
</dbReference>
<accession>A0A2N7TYK4</accession>
<protein>
    <submittedName>
        <fullName evidence="7">Cytochrome c, class I</fullName>
    </submittedName>
</protein>
<proteinExistence type="predicted"/>
<evidence type="ECO:0000256" key="2">
    <source>
        <dbReference type="ARBA" id="ARBA00022723"/>
    </source>
</evidence>
<dbReference type="EMBL" id="PNRF01000037">
    <property type="protein sequence ID" value="PMR73261.1"/>
    <property type="molecule type" value="Genomic_DNA"/>
</dbReference>
<evidence type="ECO:0000313" key="8">
    <source>
        <dbReference type="Proteomes" id="UP000235803"/>
    </source>
</evidence>
<feature type="chain" id="PRO_5014620717" evidence="5">
    <location>
        <begin position="28"/>
        <end position="111"/>
    </location>
</feature>
<evidence type="ECO:0000256" key="4">
    <source>
        <dbReference type="PROSITE-ProRule" id="PRU00433"/>
    </source>
</evidence>
<name>A0A2N7TYK4_9GAMM</name>
<dbReference type="AlphaFoldDB" id="A0A2N7TYK4"/>
<keyword evidence="1 4" id="KW-0349">Heme</keyword>
<comment type="caution">
    <text evidence="7">The sequence shown here is derived from an EMBL/GenBank/DDBJ whole genome shotgun (WGS) entry which is preliminary data.</text>
</comment>
<feature type="domain" description="Cytochrome c" evidence="6">
    <location>
        <begin position="22"/>
        <end position="109"/>
    </location>
</feature>
<dbReference type="OrthoDB" id="188778at2"/>
<keyword evidence="2 4" id="KW-0479">Metal-binding</keyword>
<dbReference type="Pfam" id="PF00034">
    <property type="entry name" value="Cytochrom_C"/>
    <property type="match status" value="1"/>
</dbReference>
<keyword evidence="5" id="KW-0732">Signal</keyword>
<reference evidence="7 8" key="1">
    <citation type="submission" date="2018-01" db="EMBL/GenBank/DDBJ databases">
        <title>Halomonas endophytica sp. nov., isolated from storage liquid in the stems of Populus euphratica.</title>
        <authorList>
            <person name="Chen C."/>
        </authorList>
    </citation>
    <scope>NUCLEOTIDE SEQUENCE [LARGE SCALE GENOMIC DNA]</scope>
    <source>
        <strain evidence="7 8">MC28</strain>
    </source>
</reference>
<evidence type="ECO:0000256" key="3">
    <source>
        <dbReference type="ARBA" id="ARBA00023004"/>
    </source>
</evidence>
<dbReference type="SUPFAM" id="SSF46626">
    <property type="entry name" value="Cytochrome c"/>
    <property type="match status" value="1"/>
</dbReference>
<dbReference type="GO" id="GO:0046872">
    <property type="term" value="F:metal ion binding"/>
    <property type="evidence" value="ECO:0007669"/>
    <property type="project" value="UniProtKB-KW"/>
</dbReference>
<dbReference type="RefSeq" id="WP_102654782.1">
    <property type="nucleotide sequence ID" value="NZ_PNRF01000037.1"/>
</dbReference>
<dbReference type="Proteomes" id="UP000235803">
    <property type="component" value="Unassembled WGS sequence"/>
</dbReference>
<evidence type="ECO:0000256" key="5">
    <source>
        <dbReference type="SAM" id="SignalP"/>
    </source>
</evidence>
<dbReference type="InterPro" id="IPR009056">
    <property type="entry name" value="Cyt_c-like_dom"/>
</dbReference>
<evidence type="ECO:0000259" key="6">
    <source>
        <dbReference type="PROSITE" id="PS51007"/>
    </source>
</evidence>
<dbReference type="InterPro" id="IPR036909">
    <property type="entry name" value="Cyt_c-like_dom_sf"/>
</dbReference>
<dbReference type="GO" id="GO:0009055">
    <property type="term" value="F:electron transfer activity"/>
    <property type="evidence" value="ECO:0007669"/>
    <property type="project" value="InterPro"/>
</dbReference>
<evidence type="ECO:0000256" key="1">
    <source>
        <dbReference type="ARBA" id="ARBA00022617"/>
    </source>
</evidence>
<dbReference type="GO" id="GO:0020037">
    <property type="term" value="F:heme binding"/>
    <property type="evidence" value="ECO:0007669"/>
    <property type="project" value="InterPro"/>
</dbReference>
<organism evidence="7 8">
    <name type="scientific">Billgrantia endophytica</name>
    <dbReference type="NCBI Taxonomy" id="2033802"/>
    <lineage>
        <taxon>Bacteria</taxon>
        <taxon>Pseudomonadati</taxon>
        <taxon>Pseudomonadota</taxon>
        <taxon>Gammaproteobacteria</taxon>
        <taxon>Oceanospirillales</taxon>
        <taxon>Halomonadaceae</taxon>
        <taxon>Billgrantia</taxon>
    </lineage>
</organism>